<dbReference type="EMBL" id="KU669290">
    <property type="protein sequence ID" value="AOL56678.1"/>
    <property type="molecule type" value="Genomic_DNA"/>
</dbReference>
<organism evidence="2">
    <name type="scientific">Chrysodeixis includens nucleopolyhedrovirus</name>
    <dbReference type="NCBI Taxonomy" id="1207438"/>
    <lineage>
        <taxon>Viruses</taxon>
        <taxon>Viruses incertae sedis</taxon>
        <taxon>Naldaviricetes</taxon>
        <taxon>Lefavirales</taxon>
        <taxon>Baculoviridae</taxon>
        <taxon>Alphabaculovirus</taxon>
        <taxon>Alphabaculovirus chrincludentis</taxon>
        <taxon>Alphabaculovirus alterchrincludentis</taxon>
    </lineage>
</organism>
<name>A0A1C8ZXH2_9ABAC</name>
<evidence type="ECO:0000256" key="1">
    <source>
        <dbReference type="SAM" id="Coils"/>
    </source>
</evidence>
<accession>A0A1C8ZXH2</accession>
<proteinExistence type="predicted"/>
<feature type="coiled-coil region" evidence="1">
    <location>
        <begin position="58"/>
        <end position="85"/>
    </location>
</feature>
<sequence>MENDNNFDAVVDNGNNMKTEGNDIKISDQDFQDIINFMNKNAERRKLYMKKPNVNVVKNALKRSINEMKDDVSNIKKRIAFMETQLKYIKEEQQPHYQRFAIKIKNQYINKHVSQLECLTRTQLLNLIDRCIHPDYIIRLTKLKIKNVYNQF</sequence>
<keyword evidence="1" id="KW-0175">Coiled coil</keyword>
<evidence type="ECO:0000313" key="2">
    <source>
        <dbReference type="EMBL" id="AOL56678.1"/>
    </source>
</evidence>
<protein>
    <submittedName>
        <fullName evidence="2">Uncharacterized protein</fullName>
    </submittedName>
</protein>
<reference evidence="2" key="1">
    <citation type="journal article" date="2016" name="Genome Announc.">
        <title>Complete genomes of six Chrysodeixis includens nucleopolyhedrovirus isolates.</title>
        <authorList>
            <person name="Craveiro S.R."/>
            <person name="Santos L.A.V.M."/>
            <person name="Togawa R.C."/>
            <person name="Inglis P.W."/>
            <person name="Grynberg P."/>
            <person name="Ribeiro Z.M.A."/>
            <person name="Ribeiro B.M."/>
            <person name="Castro M.E.B."/>
        </authorList>
    </citation>
    <scope>NUCLEOTIDE SEQUENCE</scope>
    <source>
        <strain evidence="2">IB</strain>
    </source>
</reference>